<keyword evidence="3" id="KW-0539">Nucleus</keyword>
<protein>
    <recommendedName>
        <fullName evidence="3">Bifunctional lysine-specific demethylase and histidyl-hydroxylase</fullName>
        <ecNumber evidence="3">1.14.11.-</ecNumber>
    </recommendedName>
</protein>
<gene>
    <name evidence="6" type="ORF">HU200_057867</name>
</gene>
<dbReference type="GO" id="GO:0005506">
    <property type="term" value="F:iron ion binding"/>
    <property type="evidence" value="ECO:0007669"/>
    <property type="project" value="UniProtKB-UniRule"/>
</dbReference>
<comment type="similarity">
    <text evidence="3">Belongs to the ROX family.</text>
</comment>
<dbReference type="PANTHER" id="PTHR13096:SF9">
    <property type="entry name" value="BIFUNCTIONAL LYSINE-SPECIFIC DEMETHYLASE AND HISTIDYL-HYDROXYLASE"/>
    <property type="match status" value="1"/>
</dbReference>
<dbReference type="GO" id="GO:0005730">
    <property type="term" value="C:nucleolus"/>
    <property type="evidence" value="ECO:0007669"/>
    <property type="project" value="TreeGrafter"/>
</dbReference>
<dbReference type="SUPFAM" id="SSF48371">
    <property type="entry name" value="ARM repeat"/>
    <property type="match status" value="1"/>
</dbReference>
<dbReference type="AlphaFoldDB" id="A0A835AKD9"/>
<dbReference type="OrthoDB" id="425950at2759"/>
<keyword evidence="3" id="KW-0223">Dioxygenase</keyword>
<keyword evidence="1 3" id="KW-0479">Metal-binding</keyword>
<organism evidence="6 7">
    <name type="scientific">Digitaria exilis</name>
    <dbReference type="NCBI Taxonomy" id="1010633"/>
    <lineage>
        <taxon>Eukaryota</taxon>
        <taxon>Viridiplantae</taxon>
        <taxon>Streptophyta</taxon>
        <taxon>Embryophyta</taxon>
        <taxon>Tracheophyta</taxon>
        <taxon>Spermatophyta</taxon>
        <taxon>Magnoliopsida</taxon>
        <taxon>Liliopsida</taxon>
        <taxon>Poales</taxon>
        <taxon>Poaceae</taxon>
        <taxon>PACMAD clade</taxon>
        <taxon>Panicoideae</taxon>
        <taxon>Panicodae</taxon>
        <taxon>Paniceae</taxon>
        <taxon>Anthephorinae</taxon>
        <taxon>Digitaria</taxon>
    </lineage>
</organism>
<dbReference type="InterPro" id="IPR039994">
    <property type="entry name" value="NO66-like"/>
</dbReference>
<reference evidence="6" key="1">
    <citation type="submission" date="2020-07" db="EMBL/GenBank/DDBJ databases">
        <title>Genome sequence and genetic diversity analysis of an under-domesticated orphan crop, white fonio (Digitaria exilis).</title>
        <authorList>
            <person name="Bennetzen J.L."/>
            <person name="Chen S."/>
            <person name="Ma X."/>
            <person name="Wang X."/>
            <person name="Yssel A.E.J."/>
            <person name="Chaluvadi S.R."/>
            <person name="Johnson M."/>
            <person name="Gangashetty P."/>
            <person name="Hamidou F."/>
            <person name="Sanogo M.D."/>
            <person name="Zwaenepoel A."/>
            <person name="Wallace J."/>
            <person name="Van De Peer Y."/>
            <person name="Van Deynze A."/>
        </authorList>
    </citation>
    <scope>NUCLEOTIDE SEQUENCE</scope>
    <source>
        <tissue evidence="6">Leaves</tissue>
    </source>
</reference>
<proteinExistence type="inferred from homology"/>
<keyword evidence="3" id="KW-0805">Transcription regulation</keyword>
<dbReference type="EC" id="1.14.11.-" evidence="3"/>
<sequence length="812" mass="90218">MGNTYFSVQRLPLVLAASLDAWRPRPTTAAAAPRTETNAGGAMHPNAMDRRGKRKKRKERGDEAVANGLSASSAPFDRRVFPTLLAAAQTSGQSSISAALAARVLRRVLSRAPQMLSPLPDSLVALLPCLLSSSCSSVAALSCEVLGAAALQSMEAGEVLASDSGIAIGLVRALGSRNQRVTEAACENVKLTSCRYLFCQVESICEFVNSRTTRLSKRDAAANKISYLIIDTVVLLVNSCKFDKLRSIQHELIRNALSFLYTIWKNVQLLRSSADCNNSKYQLQSREYEITKAIFRLSTGLASPACLEPDVIRKSIFGQGESNFENFVLAHWEKSPNLYRRKQKPQNDDPVFAALHSAFNLGAAADAIIESFVKGLASCPAIASDELDINSFLQEVHDSLGNAVKYREDIRVLRTQDPSDQTSKGCAMEEHFFDDGTVFLDEDEFTKKCKHAFKNGYSIALRGMEFRCEKVAAIASALADLFGQPSVGANIYFSPARSQGLARHYDDHCVLVWQLLGCKKWMIWPNPKPFLPRLYEPFDPLDDTIDDNSGRVEILHEGDMLYVPRGYVHEAHTDVGESQMNAYGVYSLHLTLAIEVEPPFEWEGFTHIALHCWVEKQKLGGCSQFDKSMTKDETSLYALVLHVAIRLLSDKDPIFRKACLVAAKLPSSSSCATSHLKALRSSQRSFFYEIIKNIEKNCNFKEALESIKLAMQEKNDEPFQWMCWLRHLPQGGDADSRIDFCNILKSLEELVEAFSSNPEQALVGFTGFKSGFCKSAVYEDACQSFETLLQMYRTTRNQYMSGMLALHGAHVN</sequence>
<evidence type="ECO:0000256" key="3">
    <source>
        <dbReference type="RuleBase" id="RU366061"/>
    </source>
</evidence>
<name>A0A835AKD9_9POAL</name>
<evidence type="ECO:0000259" key="5">
    <source>
        <dbReference type="PROSITE" id="PS51184"/>
    </source>
</evidence>
<dbReference type="PANTHER" id="PTHR13096">
    <property type="entry name" value="MINA53 MYC INDUCED NUCLEAR ANTIGEN"/>
    <property type="match status" value="1"/>
</dbReference>
<dbReference type="Gene3D" id="2.60.120.650">
    <property type="entry name" value="Cupin"/>
    <property type="match status" value="1"/>
</dbReference>
<dbReference type="GO" id="GO:0032453">
    <property type="term" value="F:histone H3K4 demethylase activity"/>
    <property type="evidence" value="ECO:0007669"/>
    <property type="project" value="TreeGrafter"/>
</dbReference>
<dbReference type="InterPro" id="IPR003347">
    <property type="entry name" value="JmjC_dom"/>
</dbReference>
<evidence type="ECO:0000256" key="2">
    <source>
        <dbReference type="ARBA" id="ARBA00023004"/>
    </source>
</evidence>
<accession>A0A835AKD9</accession>
<dbReference type="PROSITE" id="PS51184">
    <property type="entry name" value="JMJC"/>
    <property type="match status" value="1"/>
</dbReference>
<evidence type="ECO:0000313" key="7">
    <source>
        <dbReference type="Proteomes" id="UP000636709"/>
    </source>
</evidence>
<comment type="caution">
    <text evidence="6">The sequence shown here is derived from an EMBL/GenBank/DDBJ whole genome shotgun (WGS) entry which is preliminary data.</text>
</comment>
<dbReference type="Proteomes" id="UP000636709">
    <property type="component" value="Unassembled WGS sequence"/>
</dbReference>
<dbReference type="Pfam" id="PF08007">
    <property type="entry name" value="JmjC_2"/>
    <property type="match status" value="1"/>
</dbReference>
<evidence type="ECO:0000313" key="6">
    <source>
        <dbReference type="EMBL" id="KAF8660298.1"/>
    </source>
</evidence>
<keyword evidence="7" id="KW-1185">Reference proteome</keyword>
<comment type="subcellular location">
    <subcellularLocation>
        <location evidence="3">Nucleus</location>
    </subcellularLocation>
</comment>
<comment type="function">
    <text evidence="3">Oxygenase that can act as both a histone lysine demethylase and a ribosomal histidine hydroxylase.</text>
</comment>
<feature type="region of interest" description="Disordered" evidence="4">
    <location>
        <begin position="26"/>
        <end position="68"/>
    </location>
</feature>
<keyword evidence="2 3" id="KW-0408">Iron</keyword>
<keyword evidence="3" id="KW-0804">Transcription</keyword>
<feature type="domain" description="JmjC" evidence="5">
    <location>
        <begin position="435"/>
        <end position="598"/>
    </location>
</feature>
<evidence type="ECO:0000256" key="4">
    <source>
        <dbReference type="SAM" id="MobiDB-lite"/>
    </source>
</evidence>
<keyword evidence="3" id="KW-0560">Oxidoreductase</keyword>
<dbReference type="InterPro" id="IPR016024">
    <property type="entry name" value="ARM-type_fold"/>
</dbReference>
<dbReference type="EMBL" id="JACEFO010002444">
    <property type="protein sequence ID" value="KAF8660298.1"/>
    <property type="molecule type" value="Genomic_DNA"/>
</dbReference>
<dbReference type="SUPFAM" id="SSF51197">
    <property type="entry name" value="Clavaminate synthase-like"/>
    <property type="match status" value="1"/>
</dbReference>
<feature type="compositionally biased region" description="Low complexity" evidence="4">
    <location>
        <begin position="26"/>
        <end position="35"/>
    </location>
</feature>
<evidence type="ECO:0000256" key="1">
    <source>
        <dbReference type="ARBA" id="ARBA00022723"/>
    </source>
</evidence>
<dbReference type="GO" id="GO:0051864">
    <property type="term" value="F:histone H3K36 demethylase activity"/>
    <property type="evidence" value="ECO:0007669"/>
    <property type="project" value="TreeGrafter"/>
</dbReference>
<comment type="cofactor">
    <cofactor evidence="3">
        <name>Fe(2+)</name>
        <dbReference type="ChEBI" id="CHEBI:29033"/>
    </cofactor>
    <text evidence="3">Binds 1 Fe(2+) ion per subunit.</text>
</comment>